<dbReference type="InterPro" id="IPR036770">
    <property type="entry name" value="Ankyrin_rpt-contain_sf"/>
</dbReference>
<organism evidence="2 3">
    <name type="scientific">Aphis craccivora</name>
    <name type="common">Cowpea aphid</name>
    <dbReference type="NCBI Taxonomy" id="307492"/>
    <lineage>
        <taxon>Eukaryota</taxon>
        <taxon>Metazoa</taxon>
        <taxon>Ecdysozoa</taxon>
        <taxon>Arthropoda</taxon>
        <taxon>Hexapoda</taxon>
        <taxon>Insecta</taxon>
        <taxon>Pterygota</taxon>
        <taxon>Neoptera</taxon>
        <taxon>Paraneoptera</taxon>
        <taxon>Hemiptera</taxon>
        <taxon>Sternorrhyncha</taxon>
        <taxon>Aphidomorpha</taxon>
        <taxon>Aphidoidea</taxon>
        <taxon>Aphididae</taxon>
        <taxon>Aphidini</taxon>
        <taxon>Aphis</taxon>
        <taxon>Aphis</taxon>
    </lineage>
</organism>
<dbReference type="AlphaFoldDB" id="A0A6G0Z206"/>
<dbReference type="Gene3D" id="1.25.40.20">
    <property type="entry name" value="Ankyrin repeat-containing domain"/>
    <property type="match status" value="1"/>
</dbReference>
<name>A0A6G0Z206_APHCR</name>
<feature type="region of interest" description="Disordered" evidence="1">
    <location>
        <begin position="70"/>
        <end position="102"/>
    </location>
</feature>
<dbReference type="SUPFAM" id="SSF48403">
    <property type="entry name" value="Ankyrin repeat"/>
    <property type="match status" value="1"/>
</dbReference>
<evidence type="ECO:0000313" key="3">
    <source>
        <dbReference type="Proteomes" id="UP000478052"/>
    </source>
</evidence>
<dbReference type="Pfam" id="PF00023">
    <property type="entry name" value="Ank"/>
    <property type="match status" value="1"/>
</dbReference>
<dbReference type="EMBL" id="VUJU01001600">
    <property type="protein sequence ID" value="KAF0764579.1"/>
    <property type="molecule type" value="Genomic_DNA"/>
</dbReference>
<accession>A0A6G0Z206</accession>
<reference evidence="2 3" key="1">
    <citation type="submission" date="2019-08" db="EMBL/GenBank/DDBJ databases">
        <title>Whole genome of Aphis craccivora.</title>
        <authorList>
            <person name="Voronova N.V."/>
            <person name="Shulinski R.S."/>
            <person name="Bandarenka Y.V."/>
            <person name="Zhorov D.G."/>
            <person name="Warner D."/>
        </authorList>
    </citation>
    <scope>NUCLEOTIDE SEQUENCE [LARGE SCALE GENOMIC DNA]</scope>
    <source>
        <strain evidence="2">180601</strain>
        <tissue evidence="2">Whole Body</tissue>
    </source>
</reference>
<feature type="region of interest" description="Disordered" evidence="1">
    <location>
        <begin position="149"/>
        <end position="175"/>
    </location>
</feature>
<keyword evidence="3" id="KW-1185">Reference proteome</keyword>
<evidence type="ECO:0000256" key="1">
    <source>
        <dbReference type="SAM" id="MobiDB-lite"/>
    </source>
</evidence>
<dbReference type="Proteomes" id="UP000478052">
    <property type="component" value="Unassembled WGS sequence"/>
</dbReference>
<gene>
    <name evidence="2" type="ORF">FWK35_00017251</name>
</gene>
<dbReference type="InterPro" id="IPR002110">
    <property type="entry name" value="Ankyrin_rpt"/>
</dbReference>
<sequence length="322" mass="35072">THDGCCSVHGTLFGLPVTLHWPDTDTGGGGGGRLYNVRVPLDRARFAGSRARVVMLDSVRCLMSAVMASPSSERPADGVRRGLASQRRSESGGSKRKVRVHRISSRYPAVEVRTRMDSYGTGVRAAATSNAAEVDDVCDGAEVVVCGADGSSSSSSSSSTTSSTSSASDTAAGCSSVSDTDFYYEDRTDGAGLHTTVIELRAEHVDRTETVQEEFRDSLTPGYDDHHLQHHLQLQRRHVRRRTVEVVTKHRHVLSESCRVKVENLRYGRVNVVRWLLWEADMPVLERSNNGALALHYASARGCLDCVKLLCKSAGEICFVHP</sequence>
<protein>
    <submittedName>
        <fullName evidence="2">Uncharacterized protein</fullName>
    </submittedName>
</protein>
<proteinExistence type="predicted"/>
<comment type="caution">
    <text evidence="2">The sequence shown here is derived from an EMBL/GenBank/DDBJ whole genome shotgun (WGS) entry which is preliminary data.</text>
</comment>
<evidence type="ECO:0000313" key="2">
    <source>
        <dbReference type="EMBL" id="KAF0764579.1"/>
    </source>
</evidence>
<feature type="non-terminal residue" evidence="2">
    <location>
        <position position="1"/>
    </location>
</feature>
<dbReference type="OrthoDB" id="10261302at2759"/>
<feature type="non-terminal residue" evidence="2">
    <location>
        <position position="322"/>
    </location>
</feature>